<dbReference type="PANTHER" id="PTHR42879:SF2">
    <property type="entry name" value="3-OXOACYL-[ACYL-CARRIER-PROTEIN] REDUCTASE FABG"/>
    <property type="match status" value="1"/>
</dbReference>
<dbReference type="PRINTS" id="PR00081">
    <property type="entry name" value="GDHRDH"/>
</dbReference>
<dbReference type="NCBIfam" id="NF005559">
    <property type="entry name" value="PRK07231.1"/>
    <property type="match status" value="1"/>
</dbReference>
<comment type="caution">
    <text evidence="5">The sequence shown here is derived from an EMBL/GenBank/DDBJ whole genome shotgun (WGS) entry which is preliminary data.</text>
</comment>
<dbReference type="GO" id="GO:0016491">
    <property type="term" value="F:oxidoreductase activity"/>
    <property type="evidence" value="ECO:0007669"/>
    <property type="project" value="UniProtKB-KW"/>
</dbReference>
<dbReference type="Proteomes" id="UP000031057">
    <property type="component" value="Unassembled WGS sequence"/>
</dbReference>
<evidence type="ECO:0000313" key="6">
    <source>
        <dbReference type="Proteomes" id="UP000031057"/>
    </source>
</evidence>
<dbReference type="InterPro" id="IPR036291">
    <property type="entry name" value="NAD(P)-bd_dom_sf"/>
</dbReference>
<comment type="similarity">
    <text evidence="1 3">Belongs to the short-chain dehydrogenases/reductases (SDR) family.</text>
</comment>
<protein>
    <recommendedName>
        <fullName evidence="4">Ketoreductase domain-containing protein</fullName>
    </recommendedName>
</protein>
<dbReference type="Gene3D" id="3.40.50.720">
    <property type="entry name" value="NAD(P)-binding Rossmann-like Domain"/>
    <property type="match status" value="1"/>
</dbReference>
<evidence type="ECO:0000256" key="1">
    <source>
        <dbReference type="ARBA" id="ARBA00006484"/>
    </source>
</evidence>
<dbReference type="SUPFAM" id="SSF51735">
    <property type="entry name" value="NAD(P)-binding Rossmann-fold domains"/>
    <property type="match status" value="1"/>
</dbReference>
<dbReference type="InterPro" id="IPR057326">
    <property type="entry name" value="KR_dom"/>
</dbReference>
<gene>
    <name evidence="5" type="ORF">LK12_00625</name>
</gene>
<sequence>MTQKVALVTGAAAGIGAEICRQFADEGMAVGVLDLKLEAAQKVVDEIAAKGGKAVALAADVSDRMQVEAAVAKLRDAFGPVTVLVNNAGVAGWIPFEELTDEVWDRTMAINLRGPFIVTQTVLPDMKAANWGRIINISSSSAQSGTARMAHYSSSKGGLISFTKTLALELGPLGITVNNIPPASIAGTVMYEETKHLMPMTPEQAAAMMPVRRLGEAEDIANAAVWLASEKTGYVTGQTIGVNGGRVIS</sequence>
<dbReference type="PROSITE" id="PS00061">
    <property type="entry name" value="ADH_SHORT"/>
    <property type="match status" value="1"/>
</dbReference>
<reference evidence="5 6" key="1">
    <citation type="submission" date="2014-10" db="EMBL/GenBank/DDBJ databases">
        <title>Genome sequence of Novosphingobium malaysiense MUSC 273(T).</title>
        <authorList>
            <person name="Lee L.-H."/>
        </authorList>
    </citation>
    <scope>NUCLEOTIDE SEQUENCE [LARGE SCALE GENOMIC DNA]</scope>
    <source>
        <strain evidence="5 6">MUSC 273</strain>
    </source>
</reference>
<dbReference type="AlphaFoldDB" id="A0A0B1ZUX7"/>
<proteinExistence type="inferred from homology"/>
<dbReference type="EMBL" id="JTDI01000001">
    <property type="protein sequence ID" value="KHK92932.1"/>
    <property type="molecule type" value="Genomic_DNA"/>
</dbReference>
<evidence type="ECO:0000313" key="5">
    <source>
        <dbReference type="EMBL" id="KHK92932.1"/>
    </source>
</evidence>
<dbReference type="PRINTS" id="PR00080">
    <property type="entry name" value="SDRFAMILY"/>
</dbReference>
<dbReference type="FunFam" id="3.40.50.720:FF:000173">
    <property type="entry name" value="3-oxoacyl-[acyl-carrier protein] reductase"/>
    <property type="match status" value="1"/>
</dbReference>
<dbReference type="GO" id="GO:0032787">
    <property type="term" value="P:monocarboxylic acid metabolic process"/>
    <property type="evidence" value="ECO:0007669"/>
    <property type="project" value="UniProtKB-ARBA"/>
</dbReference>
<dbReference type="OrthoDB" id="154414at2"/>
<keyword evidence="2" id="KW-0560">Oxidoreductase</keyword>
<dbReference type="InterPro" id="IPR050259">
    <property type="entry name" value="SDR"/>
</dbReference>
<dbReference type="STRING" id="1348853.LK12_00625"/>
<evidence type="ECO:0000259" key="4">
    <source>
        <dbReference type="SMART" id="SM00822"/>
    </source>
</evidence>
<dbReference type="InterPro" id="IPR020904">
    <property type="entry name" value="Sc_DH/Rdtase_CS"/>
</dbReference>
<evidence type="ECO:0000256" key="3">
    <source>
        <dbReference type="RuleBase" id="RU000363"/>
    </source>
</evidence>
<accession>A0A0B1ZUX7</accession>
<dbReference type="SMART" id="SM00822">
    <property type="entry name" value="PKS_KR"/>
    <property type="match status" value="1"/>
</dbReference>
<dbReference type="RefSeq" id="WP_039278121.1">
    <property type="nucleotide sequence ID" value="NZ_JTDI01000001.1"/>
</dbReference>
<keyword evidence="6" id="KW-1185">Reference proteome</keyword>
<feature type="domain" description="Ketoreductase" evidence="4">
    <location>
        <begin position="4"/>
        <end position="183"/>
    </location>
</feature>
<dbReference type="Pfam" id="PF00106">
    <property type="entry name" value="adh_short"/>
    <property type="match status" value="1"/>
</dbReference>
<dbReference type="PANTHER" id="PTHR42879">
    <property type="entry name" value="3-OXOACYL-(ACYL-CARRIER-PROTEIN) REDUCTASE"/>
    <property type="match status" value="1"/>
</dbReference>
<name>A0A0B1ZUX7_9SPHN</name>
<dbReference type="InterPro" id="IPR002347">
    <property type="entry name" value="SDR_fam"/>
</dbReference>
<organism evidence="5 6">
    <name type="scientific">Novosphingobium malaysiense</name>
    <dbReference type="NCBI Taxonomy" id="1348853"/>
    <lineage>
        <taxon>Bacteria</taxon>
        <taxon>Pseudomonadati</taxon>
        <taxon>Pseudomonadota</taxon>
        <taxon>Alphaproteobacteria</taxon>
        <taxon>Sphingomonadales</taxon>
        <taxon>Sphingomonadaceae</taxon>
        <taxon>Novosphingobium</taxon>
    </lineage>
</organism>
<evidence type="ECO:0000256" key="2">
    <source>
        <dbReference type="ARBA" id="ARBA00023002"/>
    </source>
</evidence>